<evidence type="ECO:0000256" key="1">
    <source>
        <dbReference type="ARBA" id="ARBA00004871"/>
    </source>
</evidence>
<organism evidence="6 7">
    <name type="scientific">Paraburkholderia franconis</name>
    <dbReference type="NCBI Taxonomy" id="2654983"/>
    <lineage>
        <taxon>Bacteria</taxon>
        <taxon>Pseudomonadati</taxon>
        <taxon>Pseudomonadota</taxon>
        <taxon>Betaproteobacteria</taxon>
        <taxon>Burkholderiales</taxon>
        <taxon>Burkholderiaceae</taxon>
        <taxon>Paraburkholderia</taxon>
    </lineage>
</organism>
<dbReference type="GO" id="GO:0019632">
    <property type="term" value="P:shikimate metabolic process"/>
    <property type="evidence" value="ECO:0007669"/>
    <property type="project" value="TreeGrafter"/>
</dbReference>
<dbReference type="InterPro" id="IPR000594">
    <property type="entry name" value="ThiF_NAD_FAD-bd"/>
</dbReference>
<gene>
    <name evidence="6" type="ORF">GCT13_43930</name>
</gene>
<dbReference type="Gene3D" id="3.40.50.10860">
    <property type="entry name" value="Leucine Dehydrogenase, chain A, domain 1"/>
    <property type="match status" value="1"/>
</dbReference>
<feature type="domain" description="Shikimate dehydrogenase substrate binding N-terminal" evidence="5">
    <location>
        <begin position="12"/>
        <end position="94"/>
    </location>
</feature>
<accession>A0A7X1NL79</accession>
<comment type="pathway">
    <text evidence="1">Metabolic intermediate biosynthesis; chorismate biosynthesis; chorismate from D-erythrose 4-phosphate and phosphoenolpyruvate: step 4/7.</text>
</comment>
<dbReference type="SUPFAM" id="SSF53223">
    <property type="entry name" value="Aminoacid dehydrogenase-like, N-terminal domain"/>
    <property type="match status" value="1"/>
</dbReference>
<evidence type="ECO:0000313" key="6">
    <source>
        <dbReference type="EMBL" id="MPW23498.1"/>
    </source>
</evidence>
<comment type="caution">
    <text evidence="6">The sequence shown here is derived from an EMBL/GenBank/DDBJ whole genome shotgun (WGS) entry which is preliminary data.</text>
</comment>
<dbReference type="AlphaFoldDB" id="A0A7X1NL79"/>
<proteinExistence type="predicted"/>
<dbReference type="InterPro" id="IPR013708">
    <property type="entry name" value="Shikimate_DH-bd_N"/>
</dbReference>
<evidence type="ECO:0000259" key="5">
    <source>
        <dbReference type="Pfam" id="PF08501"/>
    </source>
</evidence>
<dbReference type="EMBL" id="WHNP01000113">
    <property type="protein sequence ID" value="MPW23498.1"/>
    <property type="molecule type" value="Genomic_DNA"/>
</dbReference>
<dbReference type="GO" id="GO:0009423">
    <property type="term" value="P:chorismate biosynthetic process"/>
    <property type="evidence" value="ECO:0007669"/>
    <property type="project" value="TreeGrafter"/>
</dbReference>
<dbReference type="GO" id="GO:0009073">
    <property type="term" value="P:aromatic amino acid family biosynthetic process"/>
    <property type="evidence" value="ECO:0007669"/>
    <property type="project" value="UniProtKB-KW"/>
</dbReference>
<dbReference type="RefSeq" id="WP_152767989.1">
    <property type="nucleotide sequence ID" value="NZ_WHNP01000113.1"/>
</dbReference>
<keyword evidence="3" id="KW-0057">Aromatic amino acid biosynthesis</keyword>
<dbReference type="SUPFAM" id="SSF51735">
    <property type="entry name" value="NAD(P)-binding Rossmann-fold domains"/>
    <property type="match status" value="1"/>
</dbReference>
<evidence type="ECO:0000256" key="3">
    <source>
        <dbReference type="ARBA" id="ARBA00023141"/>
    </source>
</evidence>
<sequence>MISGRTTLIAHVGDPTESFKSPMIYNPWFEQKGIDAVVVPMGVKAEDYQQSFASIFRFTNLRGALITMPHKVTTVELVDEVTPAVHIAGACNAVLKRPDGTLLGDQFDGAGFVRGVLRKGRRLEGARVLVSGAGGVGSAIAASLAAAGVGELALYDTRPESADGLAQRLRKHYPALEVSTGSNDPDGFEVVVNATPLGMKADDPLPFDVARIAPGCFVGEVVMKLEYTPFLRAAREKGCEVQVGTDMLFEMIPAYLEFFGFGSATAEELRRTATIAY</sequence>
<dbReference type="PANTHER" id="PTHR21089">
    <property type="entry name" value="SHIKIMATE DEHYDROGENASE"/>
    <property type="match status" value="1"/>
</dbReference>
<dbReference type="CDD" id="cd01065">
    <property type="entry name" value="NAD_bind_Shikimate_DH"/>
    <property type="match status" value="1"/>
</dbReference>
<name>A0A7X1NL79_9BURK</name>
<keyword evidence="2" id="KW-0560">Oxidoreductase</keyword>
<evidence type="ECO:0000259" key="4">
    <source>
        <dbReference type="Pfam" id="PF00899"/>
    </source>
</evidence>
<dbReference type="InterPro" id="IPR036291">
    <property type="entry name" value="NAD(P)-bd_dom_sf"/>
</dbReference>
<dbReference type="Pfam" id="PF08501">
    <property type="entry name" value="Shikimate_dh_N"/>
    <property type="match status" value="1"/>
</dbReference>
<dbReference type="Proteomes" id="UP000484381">
    <property type="component" value="Unassembled WGS sequence"/>
</dbReference>
<dbReference type="GO" id="GO:0005829">
    <property type="term" value="C:cytosol"/>
    <property type="evidence" value="ECO:0007669"/>
    <property type="project" value="TreeGrafter"/>
</dbReference>
<reference evidence="6 7" key="1">
    <citation type="submission" date="2019-10" db="EMBL/GenBank/DDBJ databases">
        <title>Paraburkholderia sp. isolated from nodules of Mimosa pudica from Brazilian Atlantic Forest soils.</title>
        <authorList>
            <person name="Paulitsch F."/>
            <person name="Hungria M."/>
            <person name="Dall'Agnol R."/>
        </authorList>
    </citation>
    <scope>NUCLEOTIDE SEQUENCE [LARGE SCALE GENOMIC DNA]</scope>
    <source>
        <strain evidence="6 7">CNPSo 3157</strain>
    </source>
</reference>
<dbReference type="Pfam" id="PF00899">
    <property type="entry name" value="ThiF"/>
    <property type="match status" value="1"/>
</dbReference>
<keyword evidence="7" id="KW-1185">Reference proteome</keyword>
<dbReference type="GO" id="GO:0004764">
    <property type="term" value="F:shikimate 3-dehydrogenase (NADP+) activity"/>
    <property type="evidence" value="ECO:0007669"/>
    <property type="project" value="InterPro"/>
</dbReference>
<evidence type="ECO:0000313" key="7">
    <source>
        <dbReference type="Proteomes" id="UP000484381"/>
    </source>
</evidence>
<protein>
    <submittedName>
        <fullName evidence="6">Shikimate dehydrogenase</fullName>
    </submittedName>
</protein>
<dbReference type="PANTHER" id="PTHR21089:SF1">
    <property type="entry name" value="BIFUNCTIONAL 3-DEHYDROQUINATE DEHYDRATASE_SHIKIMATE DEHYDROGENASE, CHLOROPLASTIC"/>
    <property type="match status" value="1"/>
</dbReference>
<keyword evidence="3" id="KW-0028">Amino-acid biosynthesis</keyword>
<dbReference type="Gene3D" id="3.40.50.720">
    <property type="entry name" value="NAD(P)-binding Rossmann-like Domain"/>
    <property type="match status" value="1"/>
</dbReference>
<dbReference type="InterPro" id="IPR046346">
    <property type="entry name" value="Aminoacid_DH-like_N_sf"/>
</dbReference>
<dbReference type="InterPro" id="IPR022893">
    <property type="entry name" value="Shikimate_DH_fam"/>
</dbReference>
<feature type="domain" description="THIF-type NAD/FAD binding fold" evidence="4">
    <location>
        <begin position="121"/>
        <end position="157"/>
    </location>
</feature>
<evidence type="ECO:0000256" key="2">
    <source>
        <dbReference type="ARBA" id="ARBA00023002"/>
    </source>
</evidence>
<dbReference type="GO" id="GO:0050661">
    <property type="term" value="F:NADP binding"/>
    <property type="evidence" value="ECO:0007669"/>
    <property type="project" value="TreeGrafter"/>
</dbReference>